<feature type="compositionally biased region" description="Polar residues" evidence="1">
    <location>
        <begin position="1"/>
        <end position="12"/>
    </location>
</feature>
<feature type="compositionally biased region" description="Low complexity" evidence="1">
    <location>
        <begin position="13"/>
        <end position="66"/>
    </location>
</feature>
<keyword evidence="3" id="KW-1185">Reference proteome</keyword>
<reference evidence="2" key="1">
    <citation type="journal article" date="2019" name="Environ. Microbiol.">
        <title>Fungal ecological strategies reflected in gene transcription - a case study of two litter decomposers.</title>
        <authorList>
            <person name="Barbi F."/>
            <person name="Kohler A."/>
            <person name="Barry K."/>
            <person name="Baskaran P."/>
            <person name="Daum C."/>
            <person name="Fauchery L."/>
            <person name="Ihrmark K."/>
            <person name="Kuo A."/>
            <person name="LaButti K."/>
            <person name="Lipzen A."/>
            <person name="Morin E."/>
            <person name="Grigoriev I.V."/>
            <person name="Henrissat B."/>
            <person name="Lindahl B."/>
            <person name="Martin F."/>
        </authorList>
    </citation>
    <scope>NUCLEOTIDE SEQUENCE</scope>
    <source>
        <strain evidence="2">JB14</strain>
    </source>
</reference>
<accession>A0A6A4GUU9</accession>
<dbReference type="EMBL" id="ML769693">
    <property type="protein sequence ID" value="KAE9389518.1"/>
    <property type="molecule type" value="Genomic_DNA"/>
</dbReference>
<dbReference type="Proteomes" id="UP000799118">
    <property type="component" value="Unassembled WGS sequence"/>
</dbReference>
<dbReference type="OrthoDB" id="3026327at2759"/>
<evidence type="ECO:0000313" key="2">
    <source>
        <dbReference type="EMBL" id="KAE9389518.1"/>
    </source>
</evidence>
<gene>
    <name evidence="2" type="ORF">BT96DRAFT_1003157</name>
</gene>
<feature type="region of interest" description="Disordered" evidence="1">
    <location>
        <begin position="1"/>
        <end position="66"/>
    </location>
</feature>
<dbReference type="AlphaFoldDB" id="A0A6A4GUU9"/>
<name>A0A6A4GUU9_9AGAR</name>
<sequence>MSSSPCTPQTQYSPSSFPTSASLTLLPSSPLETFTSSSSSAPPSPSATKGTRQNNSSNSTSRFNTQTASKQCCQIDGYVSFAAVAGLEEPGVQDATDENASGHWGNVGWVGRLFGR</sequence>
<evidence type="ECO:0000313" key="3">
    <source>
        <dbReference type="Proteomes" id="UP000799118"/>
    </source>
</evidence>
<proteinExistence type="predicted"/>
<organism evidence="2 3">
    <name type="scientific">Gymnopus androsaceus JB14</name>
    <dbReference type="NCBI Taxonomy" id="1447944"/>
    <lineage>
        <taxon>Eukaryota</taxon>
        <taxon>Fungi</taxon>
        <taxon>Dikarya</taxon>
        <taxon>Basidiomycota</taxon>
        <taxon>Agaricomycotina</taxon>
        <taxon>Agaricomycetes</taxon>
        <taxon>Agaricomycetidae</taxon>
        <taxon>Agaricales</taxon>
        <taxon>Marasmiineae</taxon>
        <taxon>Omphalotaceae</taxon>
        <taxon>Gymnopus</taxon>
    </lineage>
</organism>
<evidence type="ECO:0000256" key="1">
    <source>
        <dbReference type="SAM" id="MobiDB-lite"/>
    </source>
</evidence>
<protein>
    <submittedName>
        <fullName evidence="2">Uncharacterized protein</fullName>
    </submittedName>
</protein>